<evidence type="ECO:0000313" key="2">
    <source>
        <dbReference type="EMBL" id="CUS38050.1"/>
    </source>
</evidence>
<accession>A0A0S4LSI0</accession>
<sequence>MKKMVVCIMMLLPLLFMELSGAMEGGQVSAVVLPEDYDLYGRIIEGKFLTSQIQLVLLERMTVSRLMPNQPDSMTLAFFQQQEFFNGMVPQDLAYDFIGANQIPSRLEGQFQFGVRYRFVSGEKNEDVEARLAVPAVNDHTNGVGISLSARSPGVLARGANAEERSSARVR</sequence>
<name>A0A0S4LSI0_9BACT</name>
<gene>
    <name evidence="2" type="ORF">COMA1_40386</name>
</gene>
<feature type="signal peptide" evidence="1">
    <location>
        <begin position="1"/>
        <end position="22"/>
    </location>
</feature>
<protein>
    <submittedName>
        <fullName evidence="2">Uncharacterized protein</fullName>
    </submittedName>
</protein>
<organism evidence="2 3">
    <name type="scientific">Candidatus Nitrospira nitrosa</name>
    <dbReference type="NCBI Taxonomy" id="1742972"/>
    <lineage>
        <taxon>Bacteria</taxon>
        <taxon>Pseudomonadati</taxon>
        <taxon>Nitrospirota</taxon>
        <taxon>Nitrospiria</taxon>
        <taxon>Nitrospirales</taxon>
        <taxon>Nitrospiraceae</taxon>
        <taxon>Nitrospira</taxon>
    </lineage>
</organism>
<keyword evidence="1" id="KW-0732">Signal</keyword>
<evidence type="ECO:0000313" key="3">
    <source>
        <dbReference type="Proteomes" id="UP000199032"/>
    </source>
</evidence>
<keyword evidence="3" id="KW-1185">Reference proteome</keyword>
<reference evidence="2 3" key="1">
    <citation type="submission" date="2015-10" db="EMBL/GenBank/DDBJ databases">
        <authorList>
            <person name="Gilbert D.G."/>
        </authorList>
    </citation>
    <scope>NUCLEOTIDE SEQUENCE [LARGE SCALE GENOMIC DNA]</scope>
    <source>
        <strain evidence="2">COMA1</strain>
    </source>
</reference>
<dbReference type="AlphaFoldDB" id="A0A0S4LSI0"/>
<dbReference type="STRING" id="1742972.COMA1_40386"/>
<dbReference type="EMBL" id="CZQA01000010">
    <property type="protein sequence ID" value="CUS38050.1"/>
    <property type="molecule type" value="Genomic_DNA"/>
</dbReference>
<proteinExistence type="predicted"/>
<evidence type="ECO:0000256" key="1">
    <source>
        <dbReference type="SAM" id="SignalP"/>
    </source>
</evidence>
<dbReference type="Proteomes" id="UP000199032">
    <property type="component" value="Unassembled WGS sequence"/>
</dbReference>
<feature type="chain" id="PRO_5006624265" evidence="1">
    <location>
        <begin position="23"/>
        <end position="171"/>
    </location>
</feature>